<evidence type="ECO:0000313" key="2">
    <source>
        <dbReference type="EMBL" id="GMH75589.1"/>
    </source>
</evidence>
<feature type="region of interest" description="Disordered" evidence="1">
    <location>
        <begin position="1"/>
        <end position="51"/>
    </location>
</feature>
<organism evidence="2 3">
    <name type="scientific">Triparma strigata</name>
    <dbReference type="NCBI Taxonomy" id="1606541"/>
    <lineage>
        <taxon>Eukaryota</taxon>
        <taxon>Sar</taxon>
        <taxon>Stramenopiles</taxon>
        <taxon>Ochrophyta</taxon>
        <taxon>Bolidophyceae</taxon>
        <taxon>Parmales</taxon>
        <taxon>Triparmaceae</taxon>
        <taxon>Triparma</taxon>
    </lineage>
</organism>
<evidence type="ECO:0000313" key="3">
    <source>
        <dbReference type="Proteomes" id="UP001165085"/>
    </source>
</evidence>
<evidence type="ECO:0000256" key="1">
    <source>
        <dbReference type="SAM" id="MobiDB-lite"/>
    </source>
</evidence>
<proteinExistence type="predicted"/>
<dbReference type="EMBL" id="BRXY01000191">
    <property type="protein sequence ID" value="GMH75589.1"/>
    <property type="molecule type" value="Genomic_DNA"/>
</dbReference>
<protein>
    <submittedName>
        <fullName evidence="2">Uncharacterized protein</fullName>
    </submittedName>
</protein>
<reference evidence="3" key="1">
    <citation type="journal article" date="2023" name="Commun. Biol.">
        <title>Genome analysis of Parmales, the sister group of diatoms, reveals the evolutionary specialization of diatoms from phago-mixotrophs to photoautotrophs.</title>
        <authorList>
            <person name="Ban H."/>
            <person name="Sato S."/>
            <person name="Yoshikawa S."/>
            <person name="Yamada K."/>
            <person name="Nakamura Y."/>
            <person name="Ichinomiya M."/>
            <person name="Sato N."/>
            <person name="Blanc-Mathieu R."/>
            <person name="Endo H."/>
            <person name="Kuwata A."/>
            <person name="Ogata H."/>
        </authorList>
    </citation>
    <scope>NUCLEOTIDE SEQUENCE [LARGE SCALE GENOMIC DNA]</scope>
    <source>
        <strain evidence="3">NIES 3701</strain>
    </source>
</reference>
<dbReference type="AlphaFoldDB" id="A0A9W7EBT0"/>
<dbReference type="Proteomes" id="UP001165085">
    <property type="component" value="Unassembled WGS sequence"/>
</dbReference>
<feature type="compositionally biased region" description="Low complexity" evidence="1">
    <location>
        <begin position="393"/>
        <end position="408"/>
    </location>
</feature>
<comment type="caution">
    <text evidence="2">The sequence shown here is derived from an EMBL/GenBank/DDBJ whole genome shotgun (WGS) entry which is preliminary data.</text>
</comment>
<feature type="compositionally biased region" description="Polar residues" evidence="1">
    <location>
        <begin position="8"/>
        <end position="51"/>
    </location>
</feature>
<feature type="region of interest" description="Disordered" evidence="1">
    <location>
        <begin position="378"/>
        <end position="408"/>
    </location>
</feature>
<keyword evidence="3" id="KW-1185">Reference proteome</keyword>
<gene>
    <name evidence="2" type="ORF">TrST_g7634</name>
</gene>
<sequence>MTHLFHHLSQNPPHKFPSSLSPTTVPDSSAAPSLTSFPPSSAGASSLNDQTGLLPSTSTAISVSDQNITESGFFLTPAKLGGADAIKEMLKELEDSKGNAKPKSKNPTYGTVFKHGKLSFEYIYVNIEGVEVNITASMLGMLEREYHLRCWTSADRQAEKWYNWIICSPEDDKPVENKTLMNDMKASPINYRLLAIRNMDDMKYAKGKQHPKHTLMNVNMKLTVLYPSKVNNVLEIFQITPSTSKKQCNREGCSALVDSWDACNNNWQNCCKACKGNLTKVRSAEQRLTPIGIATVFASNAHAKDQEAGEKNILSKPAMFEKFLPLVEAAHGTFGNDTILSKERRLAALNPDHNSYSNNLRENKVVLVPFRFNMGEASTTETPRMESRQKCIRSPPSSSSPASRRFSR</sequence>
<name>A0A9W7EBT0_9STRA</name>
<accession>A0A9W7EBT0</accession>